<evidence type="ECO:0000256" key="6">
    <source>
        <dbReference type="PROSITE-ProRule" id="PRU00703"/>
    </source>
</evidence>
<proteinExistence type="inferred from homology"/>
<evidence type="ECO:0000256" key="7">
    <source>
        <dbReference type="RuleBase" id="RU369116"/>
    </source>
</evidence>
<keyword evidence="11" id="KW-1185">Reference proteome</keyword>
<feature type="domain" description="CBS" evidence="9">
    <location>
        <begin position="340"/>
        <end position="394"/>
    </location>
</feature>
<reference evidence="10 11" key="1">
    <citation type="journal article" date="2014" name="ISME J.">
        <title>Ecophysiology of Thioploca ingrica as revealed by the complete genome sequence supplemented with proteomic evidence.</title>
        <authorList>
            <person name="Kojima H."/>
            <person name="Ogura Y."/>
            <person name="Yamamoto N."/>
            <person name="Togashi T."/>
            <person name="Mori H."/>
            <person name="Watanabe T."/>
            <person name="Nemoto F."/>
            <person name="Kurokawa K."/>
            <person name="Hayashi T."/>
            <person name="Fukui M."/>
        </authorList>
    </citation>
    <scope>NUCLEOTIDE SEQUENCE [LARGE SCALE GENOMIC DNA]</scope>
</reference>
<dbReference type="InterPro" id="IPR000644">
    <property type="entry name" value="CBS_dom"/>
</dbReference>
<dbReference type="AlphaFoldDB" id="A0A090ALZ4"/>
<dbReference type="STRING" id="40754.THII_1898"/>
<dbReference type="CDD" id="cd03294">
    <property type="entry name" value="ABC_Pro_Gly_Betaine"/>
    <property type="match status" value="1"/>
</dbReference>
<dbReference type="GO" id="GO:0005886">
    <property type="term" value="C:plasma membrane"/>
    <property type="evidence" value="ECO:0007669"/>
    <property type="project" value="UniProtKB-SubCell"/>
</dbReference>
<dbReference type="NCBIfam" id="TIGR01186">
    <property type="entry name" value="proV"/>
    <property type="match status" value="1"/>
</dbReference>
<accession>A0A090ALZ4</accession>
<keyword evidence="2 7" id="KW-0813">Transport</keyword>
<evidence type="ECO:0000256" key="1">
    <source>
        <dbReference type="ARBA" id="ARBA00005417"/>
    </source>
</evidence>
<dbReference type="Gene3D" id="3.40.50.300">
    <property type="entry name" value="P-loop containing nucleotide triphosphate hydrolases"/>
    <property type="match status" value="1"/>
</dbReference>
<dbReference type="GO" id="GO:0016887">
    <property type="term" value="F:ATP hydrolysis activity"/>
    <property type="evidence" value="ECO:0007669"/>
    <property type="project" value="UniProtKB-UniRule"/>
</dbReference>
<dbReference type="GO" id="GO:0015418">
    <property type="term" value="F:ABC-type quaternary ammonium compound transporting activity"/>
    <property type="evidence" value="ECO:0007669"/>
    <property type="project" value="UniProtKB-EC"/>
</dbReference>
<evidence type="ECO:0000259" key="8">
    <source>
        <dbReference type="PROSITE" id="PS50893"/>
    </source>
</evidence>
<keyword evidence="7" id="KW-0472">Membrane</keyword>
<dbReference type="InterPro" id="IPR003439">
    <property type="entry name" value="ABC_transporter-like_ATP-bd"/>
</dbReference>
<dbReference type="PANTHER" id="PTHR43869:SF1">
    <property type="entry name" value="GLYCINE BETAINE_PROLINE BETAINE TRANSPORT SYSTEM ATP-BINDING PROTEIN PROV"/>
    <property type="match status" value="1"/>
</dbReference>
<evidence type="ECO:0000256" key="5">
    <source>
        <dbReference type="ARBA" id="ARBA00022970"/>
    </source>
</evidence>
<protein>
    <recommendedName>
        <fullName evidence="7">Quaternary amine transport ATP-binding protein</fullName>
        <ecNumber evidence="7">7.6.2.9</ecNumber>
    </recommendedName>
</protein>
<sequence length="394" mass="43912">MEKIRAVNVTKVFASHPQRALTLLDQGMSKDEIFSQTGQAVGLVKISFDVHEGEILVVMGLSGSGKSTLIRCINRLVEPSQGQIFIDGIDITSLDHHALLELRRRKFGMVFQHFALFPQRNVINNVEYGLEIQQVDKLLRQDKARQALKLVGLEGWEDAMPNQLSGGMQQRVGLARALAVDPDILLMDEAFSALDPLIRGDMQTELMSLQARMKKTILFITHDLDEALKIGNRVVLMKDGQVVQIGTPEEILTTPANDYVKRFVENVDKSKILTARSILIETNLSAYLEDEPAHVLSKMQTNKVASLFVVKRDNTLLGIVLAEVTRQAVERGDKTIANIIESQVPTVTATAPLTQLIRILTKWPWPIPVVDPENKLQGMILSNRVLMALTKGEE</sequence>
<feature type="domain" description="ABC transporter" evidence="8">
    <location>
        <begin position="28"/>
        <end position="264"/>
    </location>
</feature>
<comment type="similarity">
    <text evidence="1 7">Belongs to the ABC transporter superfamily.</text>
</comment>
<keyword evidence="7" id="KW-1003">Cell membrane</keyword>
<dbReference type="SUPFAM" id="SSF52540">
    <property type="entry name" value="P-loop containing nucleoside triphosphate hydrolases"/>
    <property type="match status" value="1"/>
</dbReference>
<dbReference type="GO" id="GO:0005524">
    <property type="term" value="F:ATP binding"/>
    <property type="evidence" value="ECO:0007669"/>
    <property type="project" value="UniProtKB-UniRule"/>
</dbReference>
<evidence type="ECO:0000256" key="4">
    <source>
        <dbReference type="ARBA" id="ARBA00022840"/>
    </source>
</evidence>
<dbReference type="SUPFAM" id="SSF54631">
    <property type="entry name" value="CBS-domain pair"/>
    <property type="match status" value="1"/>
</dbReference>
<comment type="catalytic activity">
    <reaction evidence="7">
        <text>a quaternary ammonium(out) + ATP + H2O = a quaternary ammonium(in) + ADP + phosphate + H(+)</text>
        <dbReference type="Rhea" id="RHEA:11036"/>
        <dbReference type="ChEBI" id="CHEBI:15377"/>
        <dbReference type="ChEBI" id="CHEBI:15378"/>
        <dbReference type="ChEBI" id="CHEBI:30616"/>
        <dbReference type="ChEBI" id="CHEBI:35267"/>
        <dbReference type="ChEBI" id="CHEBI:43474"/>
        <dbReference type="ChEBI" id="CHEBI:456216"/>
    </reaction>
</comment>
<dbReference type="HOGENOM" id="CLU_000604_2_0_6"/>
<dbReference type="FunFam" id="3.40.50.300:FF:000201">
    <property type="entry name" value="Glycine betaine/L-proline ABC transporter ATP-binding protein"/>
    <property type="match status" value="1"/>
</dbReference>
<dbReference type="EMBL" id="AP014633">
    <property type="protein sequence ID" value="BAP56195.1"/>
    <property type="molecule type" value="Genomic_DNA"/>
</dbReference>
<keyword evidence="7" id="KW-0997">Cell inner membrane</keyword>
<dbReference type="InterPro" id="IPR003593">
    <property type="entry name" value="AAA+_ATPase"/>
</dbReference>
<keyword evidence="4 7" id="KW-0067">ATP-binding</keyword>
<evidence type="ECO:0000256" key="2">
    <source>
        <dbReference type="ARBA" id="ARBA00022448"/>
    </source>
</evidence>
<dbReference type="InterPro" id="IPR027417">
    <property type="entry name" value="P-loop_NTPase"/>
</dbReference>
<dbReference type="GO" id="GO:0006970">
    <property type="term" value="P:response to osmotic stress"/>
    <property type="evidence" value="ECO:0007669"/>
    <property type="project" value="UniProtKB-ARBA"/>
</dbReference>
<name>A0A090ALZ4_9GAMM</name>
<dbReference type="InterPro" id="IPR051921">
    <property type="entry name" value="ABC_osmolyte_uptake_ATP-bind"/>
</dbReference>
<dbReference type="OrthoDB" id="9802264at2"/>
<dbReference type="InterPro" id="IPR005892">
    <property type="entry name" value="Gly-betaine_transp_ATP-bd"/>
</dbReference>
<evidence type="ECO:0000313" key="10">
    <source>
        <dbReference type="EMBL" id="BAP56195.1"/>
    </source>
</evidence>
<dbReference type="KEGG" id="tig:THII_1898"/>
<keyword evidence="3 7" id="KW-0547">Nucleotide-binding</keyword>
<dbReference type="PANTHER" id="PTHR43869">
    <property type="entry name" value="GLYCINE BETAINE/PROLINE BETAINE TRANSPORT SYSTEM ATP-BINDING PROTEIN PROV"/>
    <property type="match status" value="1"/>
</dbReference>
<dbReference type="Gene3D" id="3.10.580.10">
    <property type="entry name" value="CBS-domain"/>
    <property type="match status" value="1"/>
</dbReference>
<evidence type="ECO:0000313" key="11">
    <source>
        <dbReference type="Proteomes" id="UP000031623"/>
    </source>
</evidence>
<evidence type="ECO:0000259" key="9">
    <source>
        <dbReference type="PROSITE" id="PS51371"/>
    </source>
</evidence>
<dbReference type="GO" id="GO:0006865">
    <property type="term" value="P:amino acid transport"/>
    <property type="evidence" value="ECO:0007669"/>
    <property type="project" value="UniProtKB-UniRule"/>
</dbReference>
<gene>
    <name evidence="10" type="ORF">THII_1898</name>
</gene>
<dbReference type="SMART" id="SM00382">
    <property type="entry name" value="AAA"/>
    <property type="match status" value="1"/>
</dbReference>
<comment type="subcellular location">
    <subcellularLocation>
        <location evidence="7">Cell inner membrane</location>
        <topology evidence="7">Peripheral membrane protein</topology>
    </subcellularLocation>
</comment>
<dbReference type="Pfam" id="PF00005">
    <property type="entry name" value="ABC_tran"/>
    <property type="match status" value="1"/>
</dbReference>
<evidence type="ECO:0000256" key="3">
    <source>
        <dbReference type="ARBA" id="ARBA00022741"/>
    </source>
</evidence>
<dbReference type="Proteomes" id="UP000031623">
    <property type="component" value="Chromosome"/>
</dbReference>
<keyword evidence="6" id="KW-0129">CBS domain</keyword>
<dbReference type="InterPro" id="IPR017871">
    <property type="entry name" value="ABC_transporter-like_CS"/>
</dbReference>
<dbReference type="PROSITE" id="PS50893">
    <property type="entry name" value="ABC_TRANSPORTER_2"/>
    <property type="match status" value="1"/>
</dbReference>
<comment type="subunit">
    <text evidence="7">The complex is probably composed of two ATP-binding proteins, two transmembrane proteins and a solute-binding protein.</text>
</comment>
<dbReference type="PROSITE" id="PS00211">
    <property type="entry name" value="ABC_TRANSPORTER_1"/>
    <property type="match status" value="1"/>
</dbReference>
<dbReference type="Pfam" id="PF00571">
    <property type="entry name" value="CBS"/>
    <property type="match status" value="1"/>
</dbReference>
<dbReference type="EC" id="7.6.2.9" evidence="7"/>
<dbReference type="GO" id="GO:0031460">
    <property type="term" value="P:glycine betaine transport"/>
    <property type="evidence" value="ECO:0007669"/>
    <property type="project" value="InterPro"/>
</dbReference>
<dbReference type="InterPro" id="IPR046342">
    <property type="entry name" value="CBS_dom_sf"/>
</dbReference>
<organism evidence="10 11">
    <name type="scientific">Thioploca ingrica</name>
    <dbReference type="NCBI Taxonomy" id="40754"/>
    <lineage>
        <taxon>Bacteria</taxon>
        <taxon>Pseudomonadati</taxon>
        <taxon>Pseudomonadota</taxon>
        <taxon>Gammaproteobacteria</taxon>
        <taxon>Thiotrichales</taxon>
        <taxon>Thiotrichaceae</taxon>
        <taxon>Thioploca</taxon>
    </lineage>
</organism>
<dbReference type="PROSITE" id="PS51371">
    <property type="entry name" value="CBS"/>
    <property type="match status" value="1"/>
</dbReference>
<keyword evidence="5" id="KW-0029">Amino-acid transport</keyword>